<reference evidence="12 13" key="1">
    <citation type="journal article" date="2007" name="Nature">
        <title>Evolution of genes and genomes on the Drosophila phylogeny.</title>
        <authorList>
            <consortium name="Drosophila 12 Genomes Consortium"/>
            <person name="Clark A.G."/>
            <person name="Eisen M.B."/>
            <person name="Smith D.R."/>
            <person name="Bergman C.M."/>
            <person name="Oliver B."/>
            <person name="Markow T.A."/>
            <person name="Kaufman T.C."/>
            <person name="Kellis M."/>
            <person name="Gelbart W."/>
            <person name="Iyer V.N."/>
            <person name="Pollard D.A."/>
            <person name="Sackton T.B."/>
            <person name="Larracuente A.M."/>
            <person name="Singh N.D."/>
            <person name="Abad J.P."/>
            <person name="Abt D.N."/>
            <person name="Adryan B."/>
            <person name="Aguade M."/>
            <person name="Akashi H."/>
            <person name="Anderson W.W."/>
            <person name="Aquadro C.F."/>
            <person name="Ardell D.H."/>
            <person name="Arguello R."/>
            <person name="Artieri C.G."/>
            <person name="Barbash D.A."/>
            <person name="Barker D."/>
            <person name="Barsanti P."/>
            <person name="Batterham P."/>
            <person name="Batzoglou S."/>
            <person name="Begun D."/>
            <person name="Bhutkar A."/>
            <person name="Blanco E."/>
            <person name="Bosak S.A."/>
            <person name="Bradley R.K."/>
            <person name="Brand A.D."/>
            <person name="Brent M.R."/>
            <person name="Brooks A.N."/>
            <person name="Brown R.H."/>
            <person name="Butlin R.K."/>
            <person name="Caggese C."/>
            <person name="Calvi B.R."/>
            <person name="Bernardo de Carvalho A."/>
            <person name="Caspi A."/>
            <person name="Castrezana S."/>
            <person name="Celniker S.E."/>
            <person name="Chang J.L."/>
            <person name="Chapple C."/>
            <person name="Chatterji S."/>
            <person name="Chinwalla A."/>
            <person name="Civetta A."/>
            <person name="Clifton S.W."/>
            <person name="Comeron J.M."/>
            <person name="Costello J.C."/>
            <person name="Coyne J.A."/>
            <person name="Daub J."/>
            <person name="David R.G."/>
            <person name="Delcher A.L."/>
            <person name="Delehaunty K."/>
            <person name="Do C.B."/>
            <person name="Ebling H."/>
            <person name="Edwards K."/>
            <person name="Eickbush T."/>
            <person name="Evans J.D."/>
            <person name="Filipski A."/>
            <person name="Findeiss S."/>
            <person name="Freyhult E."/>
            <person name="Fulton L."/>
            <person name="Fulton R."/>
            <person name="Garcia A.C."/>
            <person name="Gardiner A."/>
            <person name="Garfield D.A."/>
            <person name="Garvin B.E."/>
            <person name="Gibson G."/>
            <person name="Gilbert D."/>
            <person name="Gnerre S."/>
            <person name="Godfrey J."/>
            <person name="Good R."/>
            <person name="Gotea V."/>
            <person name="Gravely B."/>
            <person name="Greenberg A.J."/>
            <person name="Griffiths-Jones S."/>
            <person name="Gross S."/>
            <person name="Guigo R."/>
            <person name="Gustafson E.A."/>
            <person name="Haerty W."/>
            <person name="Hahn M.W."/>
            <person name="Halligan D.L."/>
            <person name="Halpern A.L."/>
            <person name="Halter G.M."/>
            <person name="Han M.V."/>
            <person name="Heger A."/>
            <person name="Hillier L."/>
            <person name="Hinrichs A.S."/>
            <person name="Holmes I."/>
            <person name="Hoskins R.A."/>
            <person name="Hubisz M.J."/>
            <person name="Hultmark D."/>
            <person name="Huntley M.A."/>
            <person name="Jaffe D.B."/>
            <person name="Jagadeeshan S."/>
            <person name="Jeck W.R."/>
            <person name="Johnson J."/>
            <person name="Jones C.D."/>
            <person name="Jordan W.C."/>
            <person name="Karpen G.H."/>
            <person name="Kataoka E."/>
            <person name="Keightley P.D."/>
            <person name="Kheradpour P."/>
            <person name="Kirkness E.F."/>
            <person name="Koerich L.B."/>
            <person name="Kristiansen K."/>
            <person name="Kudrna D."/>
            <person name="Kulathinal R.J."/>
            <person name="Kumar S."/>
            <person name="Kwok R."/>
            <person name="Lander E."/>
            <person name="Langley C.H."/>
            <person name="Lapoint R."/>
            <person name="Lazzaro B.P."/>
            <person name="Lee S.J."/>
            <person name="Levesque L."/>
            <person name="Li R."/>
            <person name="Lin C.F."/>
            <person name="Lin M.F."/>
            <person name="Lindblad-Toh K."/>
            <person name="Llopart A."/>
            <person name="Long M."/>
            <person name="Low L."/>
            <person name="Lozovsky E."/>
            <person name="Lu J."/>
            <person name="Luo M."/>
            <person name="Machado C.A."/>
            <person name="Makalowski W."/>
            <person name="Marzo M."/>
            <person name="Matsuda M."/>
            <person name="Matzkin L."/>
            <person name="McAllister B."/>
            <person name="McBride C.S."/>
            <person name="McKernan B."/>
            <person name="McKernan K."/>
            <person name="Mendez-Lago M."/>
            <person name="Minx P."/>
            <person name="Mollenhauer M.U."/>
            <person name="Montooth K."/>
            <person name="Mount S.M."/>
            <person name="Mu X."/>
            <person name="Myers E."/>
            <person name="Negre B."/>
            <person name="Newfeld S."/>
            <person name="Nielsen R."/>
            <person name="Noor M.A."/>
            <person name="O'Grady P."/>
            <person name="Pachter L."/>
            <person name="Papaceit M."/>
            <person name="Parisi M.J."/>
            <person name="Parisi M."/>
            <person name="Parts L."/>
            <person name="Pedersen J.S."/>
            <person name="Pesole G."/>
            <person name="Phillippy A.M."/>
            <person name="Ponting C.P."/>
            <person name="Pop M."/>
            <person name="Porcelli D."/>
            <person name="Powell J.R."/>
            <person name="Prohaska S."/>
            <person name="Pruitt K."/>
            <person name="Puig M."/>
            <person name="Quesneville H."/>
            <person name="Ram K.R."/>
            <person name="Rand D."/>
            <person name="Rasmussen M.D."/>
            <person name="Reed L.K."/>
            <person name="Reenan R."/>
            <person name="Reily A."/>
            <person name="Remington K.A."/>
            <person name="Rieger T.T."/>
            <person name="Ritchie M.G."/>
            <person name="Robin C."/>
            <person name="Rogers Y.H."/>
            <person name="Rohde C."/>
            <person name="Rozas J."/>
            <person name="Rubenfield M.J."/>
            <person name="Ruiz A."/>
            <person name="Russo S."/>
            <person name="Salzberg S.L."/>
            <person name="Sanchez-Gracia A."/>
            <person name="Saranga D.J."/>
            <person name="Sato H."/>
            <person name="Schaeffer S.W."/>
            <person name="Schatz M.C."/>
            <person name="Schlenke T."/>
            <person name="Schwartz R."/>
            <person name="Segarra C."/>
            <person name="Singh R.S."/>
            <person name="Sirot L."/>
            <person name="Sirota M."/>
            <person name="Sisneros N.B."/>
            <person name="Smith C.D."/>
            <person name="Smith T.F."/>
            <person name="Spieth J."/>
            <person name="Stage D.E."/>
            <person name="Stark A."/>
            <person name="Stephan W."/>
            <person name="Strausberg R.L."/>
            <person name="Strempel S."/>
            <person name="Sturgill D."/>
            <person name="Sutton G."/>
            <person name="Sutton G.G."/>
            <person name="Tao W."/>
            <person name="Teichmann S."/>
            <person name="Tobari Y.N."/>
            <person name="Tomimura Y."/>
            <person name="Tsolas J.M."/>
            <person name="Valente V.L."/>
            <person name="Venter E."/>
            <person name="Venter J.C."/>
            <person name="Vicario S."/>
            <person name="Vieira F.G."/>
            <person name="Vilella A.J."/>
            <person name="Villasante A."/>
            <person name="Walenz B."/>
            <person name="Wang J."/>
            <person name="Wasserman M."/>
            <person name="Watts T."/>
            <person name="Wilson D."/>
            <person name="Wilson R.K."/>
            <person name="Wing R.A."/>
            <person name="Wolfner M.F."/>
            <person name="Wong A."/>
            <person name="Wong G.K."/>
            <person name="Wu C.I."/>
            <person name="Wu G."/>
            <person name="Yamamoto D."/>
            <person name="Yang H.P."/>
            <person name="Yang S.P."/>
            <person name="Yorke J.A."/>
            <person name="Yoshida K."/>
            <person name="Zdobnov E."/>
            <person name="Zhang P."/>
            <person name="Zhang Y."/>
            <person name="Zimin A.V."/>
            <person name="Baldwin J."/>
            <person name="Abdouelleil A."/>
            <person name="Abdulkadir J."/>
            <person name="Abebe A."/>
            <person name="Abera B."/>
            <person name="Abreu J."/>
            <person name="Acer S.C."/>
            <person name="Aftuck L."/>
            <person name="Alexander A."/>
            <person name="An P."/>
            <person name="Anderson E."/>
            <person name="Anderson S."/>
            <person name="Arachi H."/>
            <person name="Azer M."/>
            <person name="Bachantsang P."/>
            <person name="Barry A."/>
            <person name="Bayul T."/>
            <person name="Berlin A."/>
            <person name="Bessette D."/>
            <person name="Bloom T."/>
            <person name="Blye J."/>
            <person name="Boguslavskiy L."/>
            <person name="Bonnet C."/>
            <person name="Boukhgalter B."/>
            <person name="Bourzgui I."/>
            <person name="Brown A."/>
            <person name="Cahill P."/>
            <person name="Channer S."/>
            <person name="Cheshatsang Y."/>
            <person name="Chuda L."/>
            <person name="Citroen M."/>
            <person name="Collymore A."/>
            <person name="Cooke P."/>
            <person name="Costello M."/>
            <person name="D'Aco K."/>
            <person name="Daza R."/>
            <person name="De Haan G."/>
            <person name="DeGray S."/>
            <person name="DeMaso C."/>
            <person name="Dhargay N."/>
            <person name="Dooley K."/>
            <person name="Dooley E."/>
            <person name="Doricent M."/>
            <person name="Dorje P."/>
            <person name="Dorjee K."/>
            <person name="Dupes A."/>
            <person name="Elong R."/>
            <person name="Falk J."/>
            <person name="Farina A."/>
            <person name="Faro S."/>
            <person name="Ferguson D."/>
            <person name="Fisher S."/>
            <person name="Foley C.D."/>
            <person name="Franke A."/>
            <person name="Friedrich D."/>
            <person name="Gadbois L."/>
            <person name="Gearin G."/>
            <person name="Gearin C.R."/>
            <person name="Giannoukos G."/>
            <person name="Goode T."/>
            <person name="Graham J."/>
            <person name="Grandbois E."/>
            <person name="Grewal S."/>
            <person name="Gyaltsen K."/>
            <person name="Hafez N."/>
            <person name="Hagos B."/>
            <person name="Hall J."/>
            <person name="Henson C."/>
            <person name="Hollinger A."/>
            <person name="Honan T."/>
            <person name="Huard M.D."/>
            <person name="Hughes L."/>
            <person name="Hurhula B."/>
            <person name="Husby M.E."/>
            <person name="Kamat A."/>
            <person name="Kanga B."/>
            <person name="Kashin S."/>
            <person name="Khazanovich D."/>
            <person name="Kisner P."/>
            <person name="Lance K."/>
            <person name="Lara M."/>
            <person name="Lee W."/>
            <person name="Lennon N."/>
            <person name="Letendre F."/>
            <person name="LeVine R."/>
            <person name="Lipovsky A."/>
            <person name="Liu X."/>
            <person name="Liu J."/>
            <person name="Liu S."/>
            <person name="Lokyitsang T."/>
            <person name="Lokyitsang Y."/>
            <person name="Lubonja R."/>
            <person name="Lui A."/>
            <person name="MacDonald P."/>
            <person name="Magnisalis V."/>
            <person name="Maru K."/>
            <person name="Matthews C."/>
            <person name="McCusker W."/>
            <person name="McDonough S."/>
            <person name="Mehta T."/>
            <person name="Meldrim J."/>
            <person name="Meneus L."/>
            <person name="Mihai O."/>
            <person name="Mihalev A."/>
            <person name="Mihova T."/>
            <person name="Mittelman R."/>
            <person name="Mlenga V."/>
            <person name="Montmayeur A."/>
            <person name="Mulrain L."/>
            <person name="Navidi A."/>
            <person name="Naylor J."/>
            <person name="Negash T."/>
            <person name="Nguyen T."/>
            <person name="Nguyen N."/>
            <person name="Nicol R."/>
            <person name="Norbu C."/>
            <person name="Norbu N."/>
            <person name="Novod N."/>
            <person name="O'Neill B."/>
            <person name="Osman S."/>
            <person name="Markiewicz E."/>
            <person name="Oyono O.L."/>
            <person name="Patti C."/>
            <person name="Phunkhang P."/>
            <person name="Pierre F."/>
            <person name="Priest M."/>
            <person name="Raghuraman S."/>
            <person name="Rege F."/>
            <person name="Reyes R."/>
            <person name="Rise C."/>
            <person name="Rogov P."/>
            <person name="Ross K."/>
            <person name="Ryan E."/>
            <person name="Settipalli S."/>
            <person name="Shea T."/>
            <person name="Sherpa N."/>
            <person name="Shi L."/>
            <person name="Shih D."/>
            <person name="Sparrow T."/>
            <person name="Spaulding J."/>
            <person name="Stalker J."/>
            <person name="Stange-Thomann N."/>
            <person name="Stavropoulos S."/>
            <person name="Stone C."/>
            <person name="Strader C."/>
            <person name="Tesfaye S."/>
            <person name="Thomson T."/>
            <person name="Thoulutsang Y."/>
            <person name="Thoulutsang D."/>
            <person name="Topham K."/>
            <person name="Topping I."/>
            <person name="Tsamla T."/>
            <person name="Vassiliev H."/>
            <person name="Vo A."/>
            <person name="Wangchuk T."/>
            <person name="Wangdi T."/>
            <person name="Weiand M."/>
            <person name="Wilkinson J."/>
            <person name="Wilson A."/>
            <person name="Yadav S."/>
            <person name="Young G."/>
            <person name="Yu Q."/>
            <person name="Zembek L."/>
            <person name="Zhong D."/>
            <person name="Zimmer A."/>
            <person name="Zwirko Z."/>
            <person name="Jaffe D.B."/>
            <person name="Alvarez P."/>
            <person name="Brockman W."/>
            <person name="Butler J."/>
            <person name="Chin C."/>
            <person name="Gnerre S."/>
            <person name="Grabherr M."/>
            <person name="Kleber M."/>
            <person name="Mauceli E."/>
            <person name="MacCallum I."/>
        </authorList>
    </citation>
    <scope>NUCLEOTIDE SEQUENCE [LARGE SCALE GENOMIC DNA]</scope>
    <source>
        <strain evidence="13">Tucson 15287-2541.00</strain>
    </source>
</reference>
<evidence type="ECO:0000259" key="10">
    <source>
        <dbReference type="Pfam" id="PF00728"/>
    </source>
</evidence>
<evidence type="ECO:0000256" key="5">
    <source>
        <dbReference type="ARBA" id="ARBA00022801"/>
    </source>
</evidence>
<dbReference type="STRING" id="7222.B4J1I1"/>
<dbReference type="SUPFAM" id="SSF55545">
    <property type="entry name" value="beta-N-acetylhexosaminidase-like domain"/>
    <property type="match status" value="1"/>
</dbReference>
<dbReference type="OrthoDB" id="428480at2759"/>
<dbReference type="InterPro" id="IPR025705">
    <property type="entry name" value="Beta_hexosaminidase_sua/sub"/>
</dbReference>
<dbReference type="InterPro" id="IPR015883">
    <property type="entry name" value="Glyco_hydro_20_cat"/>
</dbReference>
<dbReference type="eggNOG" id="KOG2499">
    <property type="taxonomic scope" value="Eukaryota"/>
</dbReference>
<dbReference type="InParanoid" id="B4J1I1"/>
<dbReference type="Proteomes" id="UP000001070">
    <property type="component" value="Unassembled WGS sequence"/>
</dbReference>
<feature type="domain" description="Beta-hexosaminidase eukaryotic type N-terminal" evidence="11">
    <location>
        <begin position="130"/>
        <end position="194"/>
    </location>
</feature>
<dbReference type="FunCoup" id="B4J1I1">
    <property type="interactions" value="476"/>
</dbReference>
<proteinExistence type="inferred from homology"/>
<name>B4J1I1_DROGR</name>
<feature type="signal peptide" evidence="9">
    <location>
        <begin position="1"/>
        <end position="24"/>
    </location>
</feature>
<dbReference type="PhylomeDB" id="B4J1I1"/>
<dbReference type="CDD" id="cd06562">
    <property type="entry name" value="GH20_HexA_HexB-like"/>
    <property type="match status" value="1"/>
</dbReference>
<keyword evidence="6" id="KW-0325">Glycoprotein</keyword>
<evidence type="ECO:0000256" key="1">
    <source>
        <dbReference type="ARBA" id="ARBA00001231"/>
    </source>
</evidence>
<dbReference type="GO" id="GO:0005975">
    <property type="term" value="P:carbohydrate metabolic process"/>
    <property type="evidence" value="ECO:0007669"/>
    <property type="project" value="InterPro"/>
</dbReference>
<dbReference type="SUPFAM" id="SSF51445">
    <property type="entry name" value="(Trans)glycosidases"/>
    <property type="match status" value="1"/>
</dbReference>
<organism evidence="13">
    <name type="scientific">Drosophila grimshawi</name>
    <name type="common">Hawaiian fruit fly</name>
    <name type="synonym">Idiomyia grimshawi</name>
    <dbReference type="NCBI Taxonomy" id="7222"/>
    <lineage>
        <taxon>Eukaryota</taxon>
        <taxon>Metazoa</taxon>
        <taxon>Ecdysozoa</taxon>
        <taxon>Arthropoda</taxon>
        <taxon>Hexapoda</taxon>
        <taxon>Insecta</taxon>
        <taxon>Pterygota</taxon>
        <taxon>Neoptera</taxon>
        <taxon>Endopterygota</taxon>
        <taxon>Diptera</taxon>
        <taxon>Brachycera</taxon>
        <taxon>Muscomorpha</taxon>
        <taxon>Ephydroidea</taxon>
        <taxon>Drosophilidae</taxon>
        <taxon>Drosophila</taxon>
        <taxon>Hawaiian Drosophila</taxon>
    </lineage>
</organism>
<dbReference type="OMA" id="NYCVEPP"/>
<keyword evidence="4 9" id="KW-0732">Signal</keyword>
<dbReference type="PANTHER" id="PTHR22600:SF26">
    <property type="entry name" value="BETA-N-ACETYLHEXOSAMINIDASE"/>
    <property type="match status" value="1"/>
</dbReference>
<keyword evidence="13" id="KW-1185">Reference proteome</keyword>
<dbReference type="FunFam" id="3.20.20.80:FF:000063">
    <property type="entry name" value="Beta-hexosaminidase"/>
    <property type="match status" value="1"/>
</dbReference>
<feature type="domain" description="Glycoside hydrolase family 20 catalytic" evidence="10">
    <location>
        <begin position="218"/>
        <end position="560"/>
    </location>
</feature>
<evidence type="ECO:0000256" key="2">
    <source>
        <dbReference type="ARBA" id="ARBA00006285"/>
    </source>
</evidence>
<evidence type="ECO:0000256" key="3">
    <source>
        <dbReference type="ARBA" id="ARBA00012663"/>
    </source>
</evidence>
<dbReference type="InterPro" id="IPR017853">
    <property type="entry name" value="GH"/>
</dbReference>
<dbReference type="GO" id="GO:0016063">
    <property type="term" value="P:rhodopsin biosynthetic process"/>
    <property type="evidence" value="ECO:0007669"/>
    <property type="project" value="EnsemblMetazoa"/>
</dbReference>
<comment type="similarity">
    <text evidence="2">Belongs to the glycosyl hydrolase 20 family.</text>
</comment>
<sequence>MTGAAFIIVLFLLAFGFAPESVAAGTDELVYGYECQSGKCRKVELTETNFVKAISLPVCRLFCGSSIGTLWPKPTGAVQLEPLMRQVDMSNIEVQIPSGLSRKEKKLWKATEQRWMDLLEAKIPNRKILKEGGYQLTVSIKTTDNGGAPYRLTLDTDESYALSVGSEVAGEILANITAGNFFGARHALETLNQLIVYDDIRREVQVTANASVSDAPVYKWRGLLLDTSRNYYSVKSIKRTLDGMAMVKLNTFHWHITDSHSFPLEVSKRPELSKLGAYTPSKVYTHADVEDIVEYGRERGIRVMPEFDSPAHVGEGWQHKNMTACFNAQPWMQYCVEPPCGQLDPTVDDMYNVLEDIFSDMFKLHNPDVFHMGGDEVSVSCWNSSETIRNWMLKRGWGLTEADFMRLWGHYQEEALKRVDRVANTTNTPVIMWTSKLTNAPYIDDYLDPSRYIIQIWTEGHDKVIQEILKRGYRIIVSNYDALYFDCGGAGWVTGGNNWCSPYIGWQKVYQNSLTKIAGDYEHHVLGAEAAIWSEQIDEYTLDNRFWPRASALAERLWSNPTEGWRQAESRMLLHRERLVENGIGAEALQPEWCLQNENECPVDAYAH</sequence>
<dbReference type="PRINTS" id="PR00738">
    <property type="entry name" value="GLHYDRLASE20"/>
</dbReference>
<dbReference type="HOGENOM" id="CLU_007082_0_1_1"/>
<keyword evidence="5" id="KW-0378">Hydrolase</keyword>
<dbReference type="Pfam" id="PF00728">
    <property type="entry name" value="Glyco_hydro_20"/>
    <property type="match status" value="1"/>
</dbReference>
<dbReference type="Gene3D" id="3.20.20.80">
    <property type="entry name" value="Glycosidases"/>
    <property type="match status" value="1"/>
</dbReference>
<gene>
    <name evidence="12" type="primary">Dgri\GH15943</name>
    <name evidence="12" type="ORF">Dgri_GH15943</name>
</gene>
<comment type="catalytic activity">
    <reaction evidence="1">
        <text>Hydrolysis of terminal non-reducing N-acetyl-D-hexosamine residues in N-acetyl-beta-D-hexosaminides.</text>
        <dbReference type="EC" id="3.2.1.52"/>
    </reaction>
</comment>
<protein>
    <recommendedName>
        <fullName evidence="3">beta-N-acetylhexosaminidase</fullName>
        <ecNumber evidence="3">3.2.1.52</ecNumber>
    </recommendedName>
</protein>
<dbReference type="EMBL" id="CH916366">
    <property type="protein sequence ID" value="EDV95872.1"/>
    <property type="molecule type" value="Genomic_DNA"/>
</dbReference>
<evidence type="ECO:0000313" key="13">
    <source>
        <dbReference type="Proteomes" id="UP000001070"/>
    </source>
</evidence>
<dbReference type="EC" id="3.2.1.52" evidence="3"/>
<dbReference type="InterPro" id="IPR029018">
    <property type="entry name" value="Hex-like_dom2"/>
</dbReference>
<dbReference type="InterPro" id="IPR029019">
    <property type="entry name" value="HEX_eukaryotic_N"/>
</dbReference>
<dbReference type="GO" id="GO:0016231">
    <property type="term" value="F:beta-N-acetylglucosaminidase activity"/>
    <property type="evidence" value="ECO:0007669"/>
    <property type="project" value="EnsemblMetazoa"/>
</dbReference>
<dbReference type="Pfam" id="PF14845">
    <property type="entry name" value="Glycohydro_20b2"/>
    <property type="match status" value="1"/>
</dbReference>
<dbReference type="SMR" id="B4J1I1"/>
<dbReference type="Gene3D" id="3.30.379.10">
    <property type="entry name" value="Chitobiase/beta-hexosaminidase domain 2-like"/>
    <property type="match status" value="1"/>
</dbReference>
<evidence type="ECO:0000313" key="12">
    <source>
        <dbReference type="EMBL" id="EDV95872.1"/>
    </source>
</evidence>
<accession>B4J1I1</accession>
<evidence type="ECO:0000256" key="7">
    <source>
        <dbReference type="ARBA" id="ARBA00023295"/>
    </source>
</evidence>
<dbReference type="KEGG" id="dgr:6558605"/>
<evidence type="ECO:0000256" key="8">
    <source>
        <dbReference type="PIRSR" id="PIRSR625705-1"/>
    </source>
</evidence>
<dbReference type="GO" id="GO:0006491">
    <property type="term" value="P:N-glycan processing"/>
    <property type="evidence" value="ECO:0007669"/>
    <property type="project" value="EnsemblMetazoa"/>
</dbReference>
<evidence type="ECO:0000256" key="4">
    <source>
        <dbReference type="ARBA" id="ARBA00022729"/>
    </source>
</evidence>
<evidence type="ECO:0000256" key="6">
    <source>
        <dbReference type="ARBA" id="ARBA00023180"/>
    </source>
</evidence>
<evidence type="ECO:0000259" key="11">
    <source>
        <dbReference type="Pfam" id="PF14845"/>
    </source>
</evidence>
<keyword evidence="7" id="KW-0326">Glycosidase</keyword>
<dbReference type="GO" id="GO:0005886">
    <property type="term" value="C:plasma membrane"/>
    <property type="evidence" value="ECO:0007669"/>
    <property type="project" value="EnsemblMetazoa"/>
</dbReference>
<feature type="chain" id="PRO_5002808147" description="beta-N-acetylhexosaminidase" evidence="9">
    <location>
        <begin position="25"/>
        <end position="608"/>
    </location>
</feature>
<dbReference type="PANTHER" id="PTHR22600">
    <property type="entry name" value="BETA-HEXOSAMINIDASE"/>
    <property type="match status" value="1"/>
</dbReference>
<feature type="active site" description="Proton donor" evidence="8">
    <location>
        <position position="376"/>
    </location>
</feature>
<dbReference type="AlphaFoldDB" id="B4J1I1"/>
<evidence type="ECO:0000256" key="9">
    <source>
        <dbReference type="SAM" id="SignalP"/>
    </source>
</evidence>
<dbReference type="GO" id="GO:0030203">
    <property type="term" value="P:glycosaminoglycan metabolic process"/>
    <property type="evidence" value="ECO:0007669"/>
    <property type="project" value="TreeGrafter"/>
</dbReference>